<feature type="compositionally biased region" description="Basic and acidic residues" evidence="1">
    <location>
        <begin position="8"/>
        <end position="17"/>
    </location>
</feature>
<evidence type="ECO:0000313" key="2">
    <source>
        <dbReference type="EMBL" id="KZT50079.1"/>
    </source>
</evidence>
<proteinExistence type="predicted"/>
<dbReference type="EMBL" id="KV424243">
    <property type="protein sequence ID" value="KZT50079.1"/>
    <property type="molecule type" value="Genomic_DNA"/>
</dbReference>
<name>A0A165C121_9BASI</name>
<feature type="region of interest" description="Disordered" evidence="1">
    <location>
        <begin position="1"/>
        <end position="21"/>
    </location>
</feature>
<protein>
    <submittedName>
        <fullName evidence="2">Uncharacterized protein</fullName>
    </submittedName>
</protein>
<sequence length="398" mass="44970">MPTATDETGYRDAPRDDEGFDEQWAEQYGLPMTKPNYKWKPDAPRPNFTGKKHLTLYDRVANDTVQRFADEPTFLQRHSNLLPAHRYSVEQYAALQIEDPARLIAKATEDELKKHWHDFQLCFNISYVGKGKIEESDVPFNRAENIRNLWARNPLDPTVYPQPYDSRSPHRAYCPGPPSDPTNAMVWWAPLRLAWWSPFIAGRFRQPTDELGFMHVGNAEHDRLSKLLDKICQGTLGFINAWWVKTLCDAHDDYSGRIRKLLAALPGEHPVRKLYDNFTERWAGNFTEEKTDLFHALPTGMPGSIGCGLRRRCASSLACTACCTCTRAGSPSTSRTCPRFATSSASSARRALSTTPVSRGRLSFGTACQSSAPFRPSSLPTIPWQLLRGTTRTSLWTG</sequence>
<dbReference type="Proteomes" id="UP000076842">
    <property type="component" value="Unassembled WGS sequence"/>
</dbReference>
<evidence type="ECO:0000313" key="3">
    <source>
        <dbReference type="Proteomes" id="UP000076842"/>
    </source>
</evidence>
<gene>
    <name evidence="2" type="ORF">CALCODRAFT_505070</name>
</gene>
<keyword evidence="3" id="KW-1185">Reference proteome</keyword>
<dbReference type="InParanoid" id="A0A165C121"/>
<accession>A0A165C121</accession>
<dbReference type="STRING" id="1353952.A0A165C121"/>
<organism evidence="2 3">
    <name type="scientific">Calocera cornea HHB12733</name>
    <dbReference type="NCBI Taxonomy" id="1353952"/>
    <lineage>
        <taxon>Eukaryota</taxon>
        <taxon>Fungi</taxon>
        <taxon>Dikarya</taxon>
        <taxon>Basidiomycota</taxon>
        <taxon>Agaricomycotina</taxon>
        <taxon>Dacrymycetes</taxon>
        <taxon>Dacrymycetales</taxon>
        <taxon>Dacrymycetaceae</taxon>
        <taxon>Calocera</taxon>
    </lineage>
</organism>
<dbReference type="OrthoDB" id="10446442at2759"/>
<reference evidence="2 3" key="1">
    <citation type="journal article" date="2016" name="Mol. Biol. Evol.">
        <title>Comparative Genomics of Early-Diverging Mushroom-Forming Fungi Provides Insights into the Origins of Lignocellulose Decay Capabilities.</title>
        <authorList>
            <person name="Nagy L.G."/>
            <person name="Riley R."/>
            <person name="Tritt A."/>
            <person name="Adam C."/>
            <person name="Daum C."/>
            <person name="Floudas D."/>
            <person name="Sun H."/>
            <person name="Yadav J.S."/>
            <person name="Pangilinan J."/>
            <person name="Larsson K.H."/>
            <person name="Matsuura K."/>
            <person name="Barry K."/>
            <person name="Labutti K."/>
            <person name="Kuo R."/>
            <person name="Ohm R.A."/>
            <person name="Bhattacharya S.S."/>
            <person name="Shirouzu T."/>
            <person name="Yoshinaga Y."/>
            <person name="Martin F.M."/>
            <person name="Grigoriev I.V."/>
            <person name="Hibbett D.S."/>
        </authorList>
    </citation>
    <scope>NUCLEOTIDE SEQUENCE [LARGE SCALE GENOMIC DNA]</scope>
    <source>
        <strain evidence="2 3">HHB12733</strain>
    </source>
</reference>
<dbReference type="AlphaFoldDB" id="A0A165C121"/>
<evidence type="ECO:0000256" key="1">
    <source>
        <dbReference type="SAM" id="MobiDB-lite"/>
    </source>
</evidence>